<name>Q6Z009_ORYSJ</name>
<dbReference type="EMBL" id="AP005502">
    <property type="protein sequence ID" value="BAD05718.1"/>
    <property type="molecule type" value="Genomic_DNA"/>
</dbReference>
<protein>
    <submittedName>
        <fullName evidence="1">Uncharacterized protein</fullName>
    </submittedName>
</protein>
<dbReference type="Proteomes" id="UP000000763">
    <property type="component" value="Chromosome 8"/>
</dbReference>
<accession>Q6Z009</accession>
<reference evidence="2" key="1">
    <citation type="journal article" date="2005" name="Nature">
        <title>The map-based sequence of the rice genome.</title>
        <authorList>
            <consortium name="International rice genome sequencing project (IRGSP)"/>
            <person name="Matsumoto T."/>
            <person name="Wu J."/>
            <person name="Kanamori H."/>
            <person name="Katayose Y."/>
            <person name="Fujisawa M."/>
            <person name="Namiki N."/>
            <person name="Mizuno H."/>
            <person name="Yamamoto K."/>
            <person name="Antonio B.A."/>
            <person name="Baba T."/>
            <person name="Sakata K."/>
            <person name="Nagamura Y."/>
            <person name="Aoki H."/>
            <person name="Arikawa K."/>
            <person name="Arita K."/>
            <person name="Bito T."/>
            <person name="Chiden Y."/>
            <person name="Fujitsuka N."/>
            <person name="Fukunaka R."/>
            <person name="Hamada M."/>
            <person name="Harada C."/>
            <person name="Hayashi A."/>
            <person name="Hijishita S."/>
            <person name="Honda M."/>
            <person name="Hosokawa S."/>
            <person name="Ichikawa Y."/>
            <person name="Idonuma A."/>
            <person name="Iijima M."/>
            <person name="Ikeda M."/>
            <person name="Ikeno M."/>
            <person name="Ito K."/>
            <person name="Ito S."/>
            <person name="Ito T."/>
            <person name="Ito Y."/>
            <person name="Ito Y."/>
            <person name="Iwabuchi A."/>
            <person name="Kamiya K."/>
            <person name="Karasawa W."/>
            <person name="Kurita K."/>
            <person name="Katagiri S."/>
            <person name="Kikuta A."/>
            <person name="Kobayashi H."/>
            <person name="Kobayashi N."/>
            <person name="Machita K."/>
            <person name="Maehara T."/>
            <person name="Masukawa M."/>
            <person name="Mizubayashi T."/>
            <person name="Mukai Y."/>
            <person name="Nagasaki H."/>
            <person name="Nagata Y."/>
            <person name="Naito S."/>
            <person name="Nakashima M."/>
            <person name="Nakama Y."/>
            <person name="Nakamichi Y."/>
            <person name="Nakamura M."/>
            <person name="Meguro A."/>
            <person name="Negishi M."/>
            <person name="Ohta I."/>
            <person name="Ohta T."/>
            <person name="Okamoto M."/>
            <person name="Ono N."/>
            <person name="Saji S."/>
            <person name="Sakaguchi M."/>
            <person name="Sakai K."/>
            <person name="Shibata M."/>
            <person name="Shimokawa T."/>
            <person name="Song J."/>
            <person name="Takazaki Y."/>
            <person name="Terasawa K."/>
            <person name="Tsugane M."/>
            <person name="Tsuji K."/>
            <person name="Ueda S."/>
            <person name="Waki K."/>
            <person name="Yamagata H."/>
            <person name="Yamamoto M."/>
            <person name="Yamamoto S."/>
            <person name="Yamane H."/>
            <person name="Yoshiki S."/>
            <person name="Yoshihara R."/>
            <person name="Yukawa K."/>
            <person name="Zhong H."/>
            <person name="Yano M."/>
            <person name="Yuan Q."/>
            <person name="Ouyang S."/>
            <person name="Liu J."/>
            <person name="Jones K.M."/>
            <person name="Gansberger K."/>
            <person name="Moffat K."/>
            <person name="Hill J."/>
            <person name="Bera J."/>
            <person name="Fadrosh D."/>
            <person name="Jin S."/>
            <person name="Johri S."/>
            <person name="Kim M."/>
            <person name="Overton L."/>
            <person name="Reardon M."/>
            <person name="Tsitrin T."/>
            <person name="Vuong H."/>
            <person name="Weaver B."/>
            <person name="Ciecko A."/>
            <person name="Tallon L."/>
            <person name="Jackson J."/>
            <person name="Pai G."/>
            <person name="Aken S.V."/>
            <person name="Utterback T."/>
            <person name="Reidmuller S."/>
            <person name="Feldblyum T."/>
            <person name="Hsiao J."/>
            <person name="Zismann V."/>
            <person name="Iobst S."/>
            <person name="de Vazeille A.R."/>
            <person name="Buell C.R."/>
            <person name="Ying K."/>
            <person name="Li Y."/>
            <person name="Lu T."/>
            <person name="Huang Y."/>
            <person name="Zhao Q."/>
            <person name="Feng Q."/>
            <person name="Zhang L."/>
            <person name="Zhu J."/>
            <person name="Weng Q."/>
            <person name="Mu J."/>
            <person name="Lu Y."/>
            <person name="Fan D."/>
            <person name="Liu Y."/>
            <person name="Guan J."/>
            <person name="Zhang Y."/>
            <person name="Yu S."/>
            <person name="Liu X."/>
            <person name="Zhang Y."/>
            <person name="Hong G."/>
            <person name="Han B."/>
            <person name="Choisne N."/>
            <person name="Demange N."/>
            <person name="Orjeda G."/>
            <person name="Samain S."/>
            <person name="Cattolico L."/>
            <person name="Pelletier E."/>
            <person name="Couloux A."/>
            <person name="Segurens B."/>
            <person name="Wincker P."/>
            <person name="D'Hont A."/>
            <person name="Scarpelli C."/>
            <person name="Weissenbach J."/>
            <person name="Salanoubat M."/>
            <person name="Quetier F."/>
            <person name="Yu Y."/>
            <person name="Kim H.R."/>
            <person name="Rambo T."/>
            <person name="Currie J."/>
            <person name="Collura K."/>
            <person name="Luo M."/>
            <person name="Yang T."/>
            <person name="Ammiraju J.S.S."/>
            <person name="Engler F."/>
            <person name="Soderlund C."/>
            <person name="Wing R.A."/>
            <person name="Palmer L.E."/>
            <person name="de la Bastide M."/>
            <person name="Spiegel L."/>
            <person name="Nascimento L."/>
            <person name="Zutavern T."/>
            <person name="O'Shaughnessy A."/>
            <person name="Dike S."/>
            <person name="Dedhia N."/>
            <person name="Preston R."/>
            <person name="Balija V."/>
            <person name="McCombie W.R."/>
            <person name="Chow T."/>
            <person name="Chen H."/>
            <person name="Chung M."/>
            <person name="Chen C."/>
            <person name="Shaw J."/>
            <person name="Wu H."/>
            <person name="Hsiao K."/>
            <person name="Chao Y."/>
            <person name="Chu M."/>
            <person name="Cheng C."/>
            <person name="Hour A."/>
            <person name="Lee P."/>
            <person name="Lin S."/>
            <person name="Lin Y."/>
            <person name="Liou J."/>
            <person name="Liu S."/>
            <person name="Hsing Y."/>
            <person name="Raghuvanshi S."/>
            <person name="Mohanty A."/>
            <person name="Bharti A.K."/>
            <person name="Gaur A."/>
            <person name="Gupta V."/>
            <person name="Kumar D."/>
            <person name="Ravi V."/>
            <person name="Vij S."/>
            <person name="Kapur A."/>
            <person name="Khurana P."/>
            <person name="Khurana P."/>
            <person name="Khurana J.P."/>
            <person name="Tyagi A.K."/>
            <person name="Gaikwad K."/>
            <person name="Singh A."/>
            <person name="Dalal V."/>
            <person name="Srivastava S."/>
            <person name="Dixit A."/>
            <person name="Pal A.K."/>
            <person name="Ghazi I.A."/>
            <person name="Yadav M."/>
            <person name="Pandit A."/>
            <person name="Bhargava A."/>
            <person name="Sureshbabu K."/>
            <person name="Batra K."/>
            <person name="Sharma T.R."/>
            <person name="Mohapatra T."/>
            <person name="Singh N.K."/>
            <person name="Messing J."/>
            <person name="Nelson A.B."/>
            <person name="Fuks G."/>
            <person name="Kavchok S."/>
            <person name="Keizer G."/>
            <person name="Linton E."/>
            <person name="Llaca V."/>
            <person name="Song R."/>
            <person name="Tanyolac B."/>
            <person name="Young S."/>
            <person name="Ho-Il K."/>
            <person name="Hahn J.H."/>
            <person name="Sangsakoo G."/>
            <person name="Vanavichit A."/>
            <person name="de Mattos Luiz.A.T."/>
            <person name="Zimmer P.D."/>
            <person name="Malone G."/>
            <person name="Dellagostin O."/>
            <person name="de Oliveira A.C."/>
            <person name="Bevan M."/>
            <person name="Bancroft I."/>
            <person name="Minx P."/>
            <person name="Cordum H."/>
            <person name="Wilson R."/>
            <person name="Cheng Z."/>
            <person name="Jin W."/>
            <person name="Jiang J."/>
            <person name="Leong S.A."/>
            <person name="Iwama H."/>
            <person name="Gojobori T."/>
            <person name="Itoh T."/>
            <person name="Niimura Y."/>
            <person name="Fujii Y."/>
            <person name="Habara T."/>
            <person name="Sakai H."/>
            <person name="Sato Y."/>
            <person name="Wilson G."/>
            <person name="Kumar K."/>
            <person name="McCouch S."/>
            <person name="Juretic N."/>
            <person name="Hoen D."/>
            <person name="Wright S."/>
            <person name="Bruskiewich R."/>
            <person name="Bureau T."/>
            <person name="Miyao A."/>
            <person name="Hirochika H."/>
            <person name="Nishikawa T."/>
            <person name="Kadowaki K."/>
            <person name="Sugiura M."/>
            <person name="Burr B."/>
            <person name="Sasaki T."/>
        </authorList>
    </citation>
    <scope>NUCLEOTIDE SEQUENCE [LARGE SCALE GENOMIC DNA]</scope>
    <source>
        <strain evidence="2">cv. Nipponbare</strain>
    </source>
</reference>
<proteinExistence type="predicted"/>
<reference evidence="2" key="2">
    <citation type="journal article" date="2008" name="Nucleic Acids Res.">
        <title>The rice annotation project database (RAP-DB): 2008 update.</title>
        <authorList>
            <consortium name="The rice annotation project (RAP)"/>
        </authorList>
    </citation>
    <scope>GENOME REANNOTATION</scope>
    <source>
        <strain evidence="2">cv. Nipponbare</strain>
    </source>
</reference>
<organism evidence="1 2">
    <name type="scientific">Oryza sativa subsp. japonica</name>
    <name type="common">Rice</name>
    <dbReference type="NCBI Taxonomy" id="39947"/>
    <lineage>
        <taxon>Eukaryota</taxon>
        <taxon>Viridiplantae</taxon>
        <taxon>Streptophyta</taxon>
        <taxon>Embryophyta</taxon>
        <taxon>Tracheophyta</taxon>
        <taxon>Spermatophyta</taxon>
        <taxon>Magnoliopsida</taxon>
        <taxon>Liliopsida</taxon>
        <taxon>Poales</taxon>
        <taxon>Poaceae</taxon>
        <taxon>BOP clade</taxon>
        <taxon>Oryzoideae</taxon>
        <taxon>Oryzeae</taxon>
        <taxon>Oryzinae</taxon>
        <taxon>Oryza</taxon>
        <taxon>Oryza sativa</taxon>
    </lineage>
</organism>
<evidence type="ECO:0000313" key="1">
    <source>
        <dbReference type="EMBL" id="BAD05718.1"/>
    </source>
</evidence>
<dbReference type="AlphaFoldDB" id="Q6Z009"/>
<gene>
    <name evidence="1" type="primary">P0473F05.5</name>
</gene>
<sequence>MVGPRYHISSSPLHHLSLFSLHICQSARLGTASGGGDSSSPSAGACLLDGCVASPRPPLVHVEADSGGAVELERQGRLLLSYLGNHMCTLAEAIMSILSVASHRCVMSVAATKDEHMCWSSVARFGNTPAIENSPNKCDDSSFYHSMSSHHGS</sequence>
<evidence type="ECO:0000313" key="2">
    <source>
        <dbReference type="Proteomes" id="UP000000763"/>
    </source>
</evidence>